<feature type="transmembrane region" description="Helical" evidence="2">
    <location>
        <begin position="32"/>
        <end position="54"/>
    </location>
</feature>
<comment type="caution">
    <text evidence="3">The sequence shown here is derived from an EMBL/GenBank/DDBJ whole genome shotgun (WGS) entry which is preliminary data.</text>
</comment>
<reference evidence="3 4" key="1">
    <citation type="submission" date="2018-01" db="EMBL/GenBank/DDBJ databases">
        <title>Draft genome sequence of Streptomyces sp. 13K301.</title>
        <authorList>
            <person name="Sahin N."/>
            <person name="Saygin H."/>
            <person name="Ay H."/>
        </authorList>
    </citation>
    <scope>NUCLEOTIDE SEQUENCE [LARGE SCALE GENOMIC DNA]</scope>
    <source>
        <strain evidence="3 4">13K301</strain>
    </source>
</reference>
<protein>
    <recommendedName>
        <fullName evidence="5">Serine protease</fullName>
    </recommendedName>
</protein>
<evidence type="ECO:0000313" key="4">
    <source>
        <dbReference type="Proteomes" id="UP000235943"/>
    </source>
</evidence>
<proteinExistence type="predicted"/>
<gene>
    <name evidence="3" type="ORF">C1J00_25970</name>
</gene>
<keyword evidence="2" id="KW-0812">Transmembrane</keyword>
<sequence>DVYQRQGLGKAEAPTPARFQTGETAEERNARLATYVAVGAVVLVAGMSGTAVALRDARRRHKRRGEGGSWTRWPN</sequence>
<feature type="non-terminal residue" evidence="3">
    <location>
        <position position="1"/>
    </location>
</feature>
<feature type="region of interest" description="Disordered" evidence="1">
    <location>
        <begin position="1"/>
        <end position="25"/>
    </location>
</feature>
<dbReference type="Proteomes" id="UP000235943">
    <property type="component" value="Unassembled WGS sequence"/>
</dbReference>
<keyword evidence="2" id="KW-0472">Membrane</keyword>
<keyword evidence="2" id="KW-1133">Transmembrane helix</keyword>
<keyword evidence="4" id="KW-1185">Reference proteome</keyword>
<dbReference type="AlphaFoldDB" id="A0A2N8TK65"/>
<feature type="region of interest" description="Disordered" evidence="1">
    <location>
        <begin position="56"/>
        <end position="75"/>
    </location>
</feature>
<accession>A0A2N8TK65</accession>
<evidence type="ECO:0000256" key="2">
    <source>
        <dbReference type="SAM" id="Phobius"/>
    </source>
</evidence>
<evidence type="ECO:0000313" key="3">
    <source>
        <dbReference type="EMBL" id="PNG19393.1"/>
    </source>
</evidence>
<evidence type="ECO:0000256" key="1">
    <source>
        <dbReference type="SAM" id="MobiDB-lite"/>
    </source>
</evidence>
<organism evidence="3 4">
    <name type="scientific">Streptomyces cahuitamycinicus</name>
    <dbReference type="NCBI Taxonomy" id="2070367"/>
    <lineage>
        <taxon>Bacteria</taxon>
        <taxon>Bacillati</taxon>
        <taxon>Actinomycetota</taxon>
        <taxon>Actinomycetes</taxon>
        <taxon>Kitasatosporales</taxon>
        <taxon>Streptomycetaceae</taxon>
        <taxon>Streptomyces</taxon>
    </lineage>
</organism>
<name>A0A2N8TK65_9ACTN</name>
<dbReference type="EMBL" id="POUC01000221">
    <property type="protein sequence ID" value="PNG19393.1"/>
    <property type="molecule type" value="Genomic_DNA"/>
</dbReference>
<evidence type="ECO:0008006" key="5">
    <source>
        <dbReference type="Google" id="ProtNLM"/>
    </source>
</evidence>